<dbReference type="GO" id="GO:0072686">
    <property type="term" value="C:mitotic spindle"/>
    <property type="evidence" value="ECO:0007669"/>
    <property type="project" value="TreeGrafter"/>
</dbReference>
<comment type="caution">
    <text evidence="1">The sequence shown here is derived from an EMBL/GenBank/DDBJ whole genome shotgun (WGS) entry which is preliminary data.</text>
</comment>
<organism evidence="1 2">
    <name type="scientific">Climacteris rufus</name>
    <name type="common">rufous treecreeper</name>
    <dbReference type="NCBI Taxonomy" id="47695"/>
    <lineage>
        <taxon>Eukaryota</taxon>
        <taxon>Metazoa</taxon>
        <taxon>Chordata</taxon>
        <taxon>Craniata</taxon>
        <taxon>Vertebrata</taxon>
        <taxon>Euteleostomi</taxon>
        <taxon>Archelosauria</taxon>
        <taxon>Archosauria</taxon>
        <taxon>Dinosauria</taxon>
        <taxon>Saurischia</taxon>
        <taxon>Theropoda</taxon>
        <taxon>Coelurosauria</taxon>
        <taxon>Aves</taxon>
        <taxon>Neognathae</taxon>
        <taxon>Neoaves</taxon>
        <taxon>Telluraves</taxon>
        <taxon>Australaves</taxon>
        <taxon>Passeriformes</taxon>
        <taxon>Climacteridae</taxon>
        <taxon>Climacteris</taxon>
    </lineage>
</organism>
<dbReference type="GO" id="GO:0005813">
    <property type="term" value="C:centrosome"/>
    <property type="evidence" value="ECO:0007669"/>
    <property type="project" value="TreeGrafter"/>
</dbReference>
<accession>A0A7K6QCB2</accession>
<dbReference type="Proteomes" id="UP000580879">
    <property type="component" value="Unassembled WGS sequence"/>
</dbReference>
<dbReference type="GO" id="GO:0051307">
    <property type="term" value="P:meiotic chromosome separation"/>
    <property type="evidence" value="ECO:0007669"/>
    <property type="project" value="TreeGrafter"/>
</dbReference>
<feature type="non-terminal residue" evidence="1">
    <location>
        <position position="144"/>
    </location>
</feature>
<dbReference type="OrthoDB" id="10255632at2759"/>
<proteinExistence type="predicted"/>
<dbReference type="GO" id="GO:0005634">
    <property type="term" value="C:nucleus"/>
    <property type="evidence" value="ECO:0007669"/>
    <property type="project" value="InterPro"/>
</dbReference>
<reference evidence="1 2" key="1">
    <citation type="submission" date="2019-09" db="EMBL/GenBank/DDBJ databases">
        <title>Bird 10,000 Genomes (B10K) Project - Family phase.</title>
        <authorList>
            <person name="Zhang G."/>
        </authorList>
    </citation>
    <scope>NUCLEOTIDE SEQUENCE [LARGE SCALE GENOMIC DNA]</scope>
    <source>
        <strain evidence="1">B10K-DU-029-53</strain>
    </source>
</reference>
<dbReference type="EMBL" id="VZRZ01000794">
    <property type="protein sequence ID" value="NWW70595.1"/>
    <property type="molecule type" value="Genomic_DNA"/>
</dbReference>
<dbReference type="GO" id="GO:0004197">
    <property type="term" value="F:cysteine-type endopeptidase activity"/>
    <property type="evidence" value="ECO:0007669"/>
    <property type="project" value="InterPro"/>
</dbReference>
<gene>
    <name evidence="1" type="primary">Espl1_0</name>
    <name evidence="1" type="ORF">CLIRUF_R15160</name>
</gene>
<dbReference type="Pfam" id="PF03568">
    <property type="entry name" value="Separin_C"/>
    <property type="match status" value="1"/>
</dbReference>
<evidence type="ECO:0000313" key="2">
    <source>
        <dbReference type="Proteomes" id="UP000580879"/>
    </source>
</evidence>
<sequence length="144" mass="16079">SSENVEGVGVPAGVTVCQLSLASARPGAVGDTLLLSRLERDREPLNVRIPTECSQAPLSSVLQELESIQQEQRQNNACTDRRLWWECRAALDLRMKNLIQSLESQVLGCWRGLLLPQPLRNTPLDEEEFTQLLQGLQKCGWESP</sequence>
<protein>
    <submittedName>
        <fullName evidence="1">ESPL1 protein</fullName>
    </submittedName>
</protein>
<evidence type="ECO:0000313" key="1">
    <source>
        <dbReference type="EMBL" id="NWW70595.1"/>
    </source>
</evidence>
<dbReference type="GO" id="GO:0005737">
    <property type="term" value="C:cytoplasm"/>
    <property type="evidence" value="ECO:0007669"/>
    <property type="project" value="TreeGrafter"/>
</dbReference>
<name>A0A7K6QCB2_9PASS</name>
<dbReference type="GO" id="GO:0006508">
    <property type="term" value="P:proteolysis"/>
    <property type="evidence" value="ECO:0007669"/>
    <property type="project" value="InterPro"/>
</dbReference>
<dbReference type="PANTHER" id="PTHR12792:SF0">
    <property type="entry name" value="SEPARIN"/>
    <property type="match status" value="1"/>
</dbReference>
<dbReference type="PANTHER" id="PTHR12792">
    <property type="entry name" value="EXTRA SPINDLE POLES 1-RELATED"/>
    <property type="match status" value="1"/>
</dbReference>
<dbReference type="InterPro" id="IPR005314">
    <property type="entry name" value="Peptidase_C50"/>
</dbReference>
<dbReference type="AlphaFoldDB" id="A0A7K6QCB2"/>
<feature type="non-terminal residue" evidence="1">
    <location>
        <position position="1"/>
    </location>
</feature>
<keyword evidence="2" id="KW-1185">Reference proteome</keyword>